<evidence type="ECO:0000256" key="3">
    <source>
        <dbReference type="PROSITE-ProRule" id="PRU00124"/>
    </source>
</evidence>
<name>A0A815RNU5_9BILA</name>
<dbReference type="Gene3D" id="2.10.25.10">
    <property type="entry name" value="Laminin"/>
    <property type="match status" value="1"/>
</dbReference>
<keyword evidence="1 2" id="KW-1015">Disulfide bond</keyword>
<sequence>MVNTVFTSKFQEGLHESLLEICYGSLTCTSLVCLDWREVCDGKWDCQDGVDEYGCSQIEANTCDQNEYQCHNGQCIPLEFYADDVVNPDCLDGTDEEPMFSHLHRHGSCSADPAFRCEEYGLSNTQKFPCGDGSYIMYPLMDIDSKQCENYRDRQVEKHFLSHAQNPLLTEKCCNPIQEHLCKLEDWMKPPVVPFALEFSETVSRGTAEYITMLAPTLDWTIVWFCNRGIAILERNVRRCLCPPSYYGERCQYQSQRVSLSFRITTLELRNIFNLVIMLVDNTSLIHSHEQRTYVAARDCDLRFDLVLLYANRTKDESKTYDIIIHAFEMLNYRTSWQLPVRFLSLPVYRISTLLTIPSEPSLAVVRCPIDCINGECVRYINTENFFCRCWQNWSGISCEKVEKCNCAPGSVCVGTYDKRSICVCSLDNFGPRCLLKHRVACQQQTLCSPNGTALCVPVDVKMTSNEGLTLQNGLIFIGANNFHHLDTRSTIDWSN</sequence>
<keyword evidence="8" id="KW-1185">Reference proteome</keyword>
<dbReference type="GO" id="GO:0005041">
    <property type="term" value="F:low-density lipoprotein particle receptor activity"/>
    <property type="evidence" value="ECO:0007669"/>
    <property type="project" value="TreeGrafter"/>
</dbReference>
<dbReference type="InterPro" id="IPR036055">
    <property type="entry name" value="LDL_receptor-like_sf"/>
</dbReference>
<dbReference type="CDD" id="cd00112">
    <property type="entry name" value="LDLa"/>
    <property type="match status" value="2"/>
</dbReference>
<comment type="caution">
    <text evidence="2">Lacks conserved residue(s) required for the propagation of feature annotation.</text>
</comment>
<dbReference type="AlphaFoldDB" id="A0A815RNU5"/>
<dbReference type="InterPro" id="IPR002172">
    <property type="entry name" value="LDrepeatLR_classA_rpt"/>
</dbReference>
<dbReference type="OrthoDB" id="10020456at2759"/>
<protein>
    <recommendedName>
        <fullName evidence="4">EGF-like domain-containing protein</fullName>
    </recommendedName>
</protein>
<evidence type="ECO:0000256" key="1">
    <source>
        <dbReference type="ARBA" id="ARBA00023157"/>
    </source>
</evidence>
<dbReference type="SMART" id="SM00192">
    <property type="entry name" value="LDLa"/>
    <property type="match status" value="2"/>
</dbReference>
<dbReference type="Proteomes" id="UP000663832">
    <property type="component" value="Unassembled WGS sequence"/>
</dbReference>
<organism evidence="6 8">
    <name type="scientific">Adineta steineri</name>
    <dbReference type="NCBI Taxonomy" id="433720"/>
    <lineage>
        <taxon>Eukaryota</taxon>
        <taxon>Metazoa</taxon>
        <taxon>Spiralia</taxon>
        <taxon>Gnathifera</taxon>
        <taxon>Rotifera</taxon>
        <taxon>Eurotatoria</taxon>
        <taxon>Bdelloidea</taxon>
        <taxon>Adinetida</taxon>
        <taxon>Adinetidae</taxon>
        <taxon>Adineta</taxon>
    </lineage>
</organism>
<evidence type="ECO:0000313" key="5">
    <source>
        <dbReference type="EMBL" id="CAF0858086.1"/>
    </source>
</evidence>
<dbReference type="PROSITE" id="PS00022">
    <property type="entry name" value="EGF_1"/>
    <property type="match status" value="2"/>
</dbReference>
<dbReference type="PROSITE" id="PS50026">
    <property type="entry name" value="EGF_3"/>
    <property type="match status" value="1"/>
</dbReference>
<feature type="disulfide bond" evidence="2">
    <location>
        <begin position="390"/>
        <end position="399"/>
    </location>
</feature>
<keyword evidence="2" id="KW-0245">EGF-like domain</keyword>
<dbReference type="SUPFAM" id="SSF57424">
    <property type="entry name" value="LDL receptor-like module"/>
    <property type="match status" value="2"/>
</dbReference>
<dbReference type="EMBL" id="CAJNOM010000517">
    <property type="protein sequence ID" value="CAF1480921.1"/>
    <property type="molecule type" value="Genomic_DNA"/>
</dbReference>
<dbReference type="EMBL" id="CAJNOI010000025">
    <property type="protein sequence ID" value="CAF0858086.1"/>
    <property type="molecule type" value="Genomic_DNA"/>
</dbReference>
<evidence type="ECO:0000313" key="7">
    <source>
        <dbReference type="EMBL" id="CAF1480921.1"/>
    </source>
</evidence>
<dbReference type="InterPro" id="IPR000742">
    <property type="entry name" value="EGF"/>
</dbReference>
<dbReference type="EMBL" id="CAJNOM010000512">
    <property type="protein sequence ID" value="CAF1478303.1"/>
    <property type="molecule type" value="Genomic_DNA"/>
</dbReference>
<dbReference type="GO" id="GO:0005886">
    <property type="term" value="C:plasma membrane"/>
    <property type="evidence" value="ECO:0007669"/>
    <property type="project" value="TreeGrafter"/>
</dbReference>
<accession>A0A815RNU5</accession>
<feature type="disulfide bond" evidence="3">
    <location>
        <begin position="40"/>
        <end position="55"/>
    </location>
</feature>
<dbReference type="Gene3D" id="4.10.400.10">
    <property type="entry name" value="Low-density Lipoprotein Receptor"/>
    <property type="match status" value="2"/>
</dbReference>
<dbReference type="PANTHER" id="PTHR22722:SF5">
    <property type="entry name" value="LOW-DENSITY LIPOPROTEIN RECEPTOR-RELATED PROTEIN 1B"/>
    <property type="match status" value="1"/>
</dbReference>
<evidence type="ECO:0000259" key="4">
    <source>
        <dbReference type="PROSITE" id="PS50026"/>
    </source>
</evidence>
<dbReference type="GO" id="GO:0043235">
    <property type="term" value="C:receptor complex"/>
    <property type="evidence" value="ECO:0007669"/>
    <property type="project" value="TreeGrafter"/>
</dbReference>
<feature type="domain" description="EGF-like" evidence="4">
    <location>
        <begin position="364"/>
        <end position="400"/>
    </location>
</feature>
<reference evidence="6" key="1">
    <citation type="submission" date="2021-02" db="EMBL/GenBank/DDBJ databases">
        <authorList>
            <person name="Nowell W R."/>
        </authorList>
    </citation>
    <scope>NUCLEOTIDE SEQUENCE</scope>
</reference>
<gene>
    <name evidence="5" type="ORF">BJG266_LOCUS8225</name>
    <name evidence="6" type="ORF">QVE165_LOCUS42061</name>
    <name evidence="7" type="ORF">QVE165_LOCUS42228</name>
</gene>
<feature type="disulfide bond" evidence="3">
    <location>
        <begin position="63"/>
        <end position="75"/>
    </location>
</feature>
<feature type="disulfide bond" evidence="3">
    <location>
        <begin position="28"/>
        <end position="46"/>
    </location>
</feature>
<evidence type="ECO:0000313" key="8">
    <source>
        <dbReference type="Proteomes" id="UP000663832"/>
    </source>
</evidence>
<evidence type="ECO:0000313" key="6">
    <source>
        <dbReference type="EMBL" id="CAF1478303.1"/>
    </source>
</evidence>
<dbReference type="SUPFAM" id="SSF57196">
    <property type="entry name" value="EGF/Laminin"/>
    <property type="match status" value="1"/>
</dbReference>
<proteinExistence type="predicted"/>
<evidence type="ECO:0000256" key="2">
    <source>
        <dbReference type="PROSITE-ProRule" id="PRU00076"/>
    </source>
</evidence>
<comment type="caution">
    <text evidence="6">The sequence shown here is derived from an EMBL/GenBank/DDBJ whole genome shotgun (WGS) entry which is preliminary data.</text>
</comment>
<dbReference type="PANTHER" id="PTHR22722">
    <property type="entry name" value="LOW-DENSITY LIPOPROTEIN RECEPTOR-RELATED PROTEIN 2-RELATED"/>
    <property type="match status" value="1"/>
</dbReference>
<dbReference type="PROSITE" id="PS50068">
    <property type="entry name" value="LDLRA_2"/>
    <property type="match status" value="2"/>
</dbReference>
<dbReference type="InterPro" id="IPR051221">
    <property type="entry name" value="LDLR-related"/>
</dbReference>
<dbReference type="Pfam" id="PF00057">
    <property type="entry name" value="Ldl_recept_a"/>
    <property type="match status" value="1"/>
</dbReference>
<dbReference type="Proteomes" id="UP000663877">
    <property type="component" value="Unassembled WGS sequence"/>
</dbReference>